<dbReference type="InterPro" id="IPR004107">
    <property type="entry name" value="Integrase_SAM-like_N"/>
</dbReference>
<dbReference type="PANTHER" id="PTHR34605">
    <property type="entry name" value="PHAGE_INTEGRASE DOMAIN-CONTAINING PROTEIN"/>
    <property type="match status" value="1"/>
</dbReference>
<accession>A0A2N5SAI9</accession>
<feature type="domain" description="Integrase SAM-like N-terminal" evidence="2">
    <location>
        <begin position="31"/>
        <end position="106"/>
    </location>
</feature>
<dbReference type="AlphaFoldDB" id="A0A2N5SAI9"/>
<evidence type="ECO:0000256" key="1">
    <source>
        <dbReference type="ARBA" id="ARBA00023125"/>
    </source>
</evidence>
<dbReference type="EMBL" id="PGCI01000971">
    <property type="protein sequence ID" value="PLW10250.1"/>
    <property type="molecule type" value="Genomic_DNA"/>
</dbReference>
<dbReference type="Pfam" id="PF02899">
    <property type="entry name" value="Phage_int_SAM_1"/>
    <property type="match status" value="1"/>
</dbReference>
<sequence length="164" mass="18492">MPPFDLSKIPFFVKNGSAERNLGPVDLRVLKGWQWNTLVSYNAAIKKFARFKASTGTPDYILPITPDDVYAFVAWAGRGEDDDGEQKINASSINKYLFAIKSWHTFHAAPYPYQTETRMKLMLKASGKQDATVPQRREKSPVLVADLTRLFLYLEGKGTECEAV</sequence>
<comment type="caution">
    <text evidence="3">The sequence shown here is derived from an EMBL/GenBank/DDBJ whole genome shotgun (WGS) entry which is preliminary data.</text>
</comment>
<protein>
    <recommendedName>
        <fullName evidence="2">Integrase SAM-like N-terminal domain-containing protein</fullName>
    </recommendedName>
</protein>
<dbReference type="InterPro" id="IPR010998">
    <property type="entry name" value="Integrase_recombinase_N"/>
</dbReference>
<evidence type="ECO:0000313" key="4">
    <source>
        <dbReference type="Proteomes" id="UP000235392"/>
    </source>
</evidence>
<dbReference type="InterPro" id="IPR052925">
    <property type="entry name" value="Phage_Integrase-like_Recomb"/>
</dbReference>
<dbReference type="Proteomes" id="UP000235392">
    <property type="component" value="Unassembled WGS sequence"/>
</dbReference>
<keyword evidence="1" id="KW-0238">DNA-binding</keyword>
<dbReference type="PANTHER" id="PTHR34605:SF3">
    <property type="entry name" value="P CELL-TYPE AGGLUTINATION PROTEIN MAP4-LIKE-RELATED"/>
    <property type="match status" value="1"/>
</dbReference>
<dbReference type="SUPFAM" id="SSF47823">
    <property type="entry name" value="lambda integrase-like, N-terminal domain"/>
    <property type="match status" value="1"/>
</dbReference>
<name>A0A2N5SAI9_9BASI</name>
<evidence type="ECO:0000259" key="2">
    <source>
        <dbReference type="Pfam" id="PF02899"/>
    </source>
</evidence>
<evidence type="ECO:0000313" key="3">
    <source>
        <dbReference type="EMBL" id="PLW10250.1"/>
    </source>
</evidence>
<gene>
    <name evidence="3" type="ORF">PCASD_22919</name>
</gene>
<reference evidence="3 4" key="1">
    <citation type="submission" date="2017-11" db="EMBL/GenBank/DDBJ databases">
        <title>De novo assembly and phasing of dikaryotic genomes from two isolates of Puccinia coronata f. sp. avenae, the causal agent of oat crown rust.</title>
        <authorList>
            <person name="Miller M.E."/>
            <person name="Zhang Y."/>
            <person name="Omidvar V."/>
            <person name="Sperschneider J."/>
            <person name="Schwessinger B."/>
            <person name="Raley C."/>
            <person name="Palmer J.M."/>
            <person name="Garnica D."/>
            <person name="Upadhyaya N."/>
            <person name="Rathjen J."/>
            <person name="Taylor J.M."/>
            <person name="Park R.F."/>
            <person name="Dodds P.N."/>
            <person name="Hirsch C.D."/>
            <person name="Kianian S.F."/>
            <person name="Figueroa M."/>
        </authorList>
    </citation>
    <scope>NUCLEOTIDE SEQUENCE [LARGE SCALE GENOMIC DNA]</scope>
    <source>
        <strain evidence="3">12SD80</strain>
    </source>
</reference>
<dbReference type="Gene3D" id="1.10.150.130">
    <property type="match status" value="1"/>
</dbReference>
<dbReference type="GO" id="GO:0015074">
    <property type="term" value="P:DNA integration"/>
    <property type="evidence" value="ECO:0007669"/>
    <property type="project" value="InterPro"/>
</dbReference>
<organism evidence="3 4">
    <name type="scientific">Puccinia coronata f. sp. avenae</name>
    <dbReference type="NCBI Taxonomy" id="200324"/>
    <lineage>
        <taxon>Eukaryota</taxon>
        <taxon>Fungi</taxon>
        <taxon>Dikarya</taxon>
        <taxon>Basidiomycota</taxon>
        <taxon>Pucciniomycotina</taxon>
        <taxon>Pucciniomycetes</taxon>
        <taxon>Pucciniales</taxon>
        <taxon>Pucciniaceae</taxon>
        <taxon>Puccinia</taxon>
    </lineage>
</organism>
<dbReference type="GO" id="GO:0003677">
    <property type="term" value="F:DNA binding"/>
    <property type="evidence" value="ECO:0007669"/>
    <property type="project" value="UniProtKB-KW"/>
</dbReference>
<proteinExistence type="predicted"/>